<reference evidence="6" key="2">
    <citation type="submission" date="2023-05" db="EMBL/GenBank/DDBJ databases">
        <authorList>
            <consortium name="Lawrence Berkeley National Laboratory"/>
            <person name="Steindorff A."/>
            <person name="Hensen N."/>
            <person name="Bonometti L."/>
            <person name="Westerberg I."/>
            <person name="Brannstrom I.O."/>
            <person name="Guillou S."/>
            <person name="Cros-Aarteil S."/>
            <person name="Calhoun S."/>
            <person name="Haridas S."/>
            <person name="Kuo A."/>
            <person name="Mondo S."/>
            <person name="Pangilinan J."/>
            <person name="Riley R."/>
            <person name="Labutti K."/>
            <person name="Andreopoulos B."/>
            <person name="Lipzen A."/>
            <person name="Chen C."/>
            <person name="Yanf M."/>
            <person name="Daum C."/>
            <person name="Ng V."/>
            <person name="Clum A."/>
            <person name="Ohm R."/>
            <person name="Martin F."/>
            <person name="Silar P."/>
            <person name="Natvig D."/>
            <person name="Lalanne C."/>
            <person name="Gautier V."/>
            <person name="Ament-Velasquez S.L."/>
            <person name="Kruys A."/>
            <person name="Hutchinson M.I."/>
            <person name="Powell A.J."/>
            <person name="Barry K."/>
            <person name="Miller A.N."/>
            <person name="Grigoriev I.V."/>
            <person name="Debuchy R."/>
            <person name="Gladieux P."/>
            <person name="Thoren M.H."/>
            <person name="Johannesson H."/>
        </authorList>
    </citation>
    <scope>NUCLEOTIDE SEQUENCE</scope>
    <source>
        <strain evidence="6">CBS 757.83</strain>
    </source>
</reference>
<feature type="transmembrane region" description="Helical" evidence="5">
    <location>
        <begin position="188"/>
        <end position="211"/>
    </location>
</feature>
<comment type="caution">
    <text evidence="6">The sequence shown here is derived from an EMBL/GenBank/DDBJ whole genome shotgun (WGS) entry which is preliminary data.</text>
</comment>
<feature type="transmembrane region" description="Helical" evidence="5">
    <location>
        <begin position="231"/>
        <end position="260"/>
    </location>
</feature>
<reference evidence="6" key="1">
    <citation type="journal article" date="2023" name="Mol. Phylogenet. Evol.">
        <title>Genome-scale phylogeny and comparative genomics of the fungal order Sordariales.</title>
        <authorList>
            <person name="Hensen N."/>
            <person name="Bonometti L."/>
            <person name="Westerberg I."/>
            <person name="Brannstrom I.O."/>
            <person name="Guillou S."/>
            <person name="Cros-Aarteil S."/>
            <person name="Calhoun S."/>
            <person name="Haridas S."/>
            <person name="Kuo A."/>
            <person name="Mondo S."/>
            <person name="Pangilinan J."/>
            <person name="Riley R."/>
            <person name="LaButti K."/>
            <person name="Andreopoulos B."/>
            <person name="Lipzen A."/>
            <person name="Chen C."/>
            <person name="Yan M."/>
            <person name="Daum C."/>
            <person name="Ng V."/>
            <person name="Clum A."/>
            <person name="Steindorff A."/>
            <person name="Ohm R.A."/>
            <person name="Martin F."/>
            <person name="Silar P."/>
            <person name="Natvig D.O."/>
            <person name="Lalanne C."/>
            <person name="Gautier V."/>
            <person name="Ament-Velasquez S.L."/>
            <person name="Kruys A."/>
            <person name="Hutchinson M.I."/>
            <person name="Powell A.J."/>
            <person name="Barry K."/>
            <person name="Miller A.N."/>
            <person name="Grigoriev I.V."/>
            <person name="Debuchy R."/>
            <person name="Gladieux P."/>
            <person name="Hiltunen Thoren M."/>
            <person name="Johannesson H."/>
        </authorList>
    </citation>
    <scope>NUCLEOTIDE SEQUENCE</scope>
    <source>
        <strain evidence="6">CBS 757.83</strain>
    </source>
</reference>
<evidence type="ECO:0000256" key="1">
    <source>
        <dbReference type="ARBA" id="ARBA00004141"/>
    </source>
</evidence>
<evidence type="ECO:0000256" key="2">
    <source>
        <dbReference type="ARBA" id="ARBA00022692"/>
    </source>
</evidence>
<gene>
    <name evidence="6" type="ORF">N658DRAFT_507665</name>
</gene>
<keyword evidence="3 5" id="KW-1133">Transmembrane helix</keyword>
<sequence length="285" mass="31501">MEVPNWLRIVLLLLSLVSFLPQLQRLYLLKHTSGLSLFYVLYHLVVATELFTVSFVFVVNYAAERHKPDIFVHDPLNASDKINLAQFTLVWVLWLMIFTLCLIYSSDLSLGLRIAVASLYISFLLISVAPAFIDAATDTFGGKGHDLVLGIFTGFHVFYVNPVVDLFEIPALYAQARITSQRAPGSGLGALSLLSVAMQAVLFALLAPAWLGRLAYPWERFSGGVSMPVVVNWFLIVGFVPFDYGVFAITQFVLLLIAVWRSLHHGQLSGVSAGETEPLLGAPWA</sequence>
<dbReference type="GO" id="GO:0016020">
    <property type="term" value="C:membrane"/>
    <property type="evidence" value="ECO:0007669"/>
    <property type="project" value="UniProtKB-SubCell"/>
</dbReference>
<feature type="transmembrane region" description="Helical" evidence="5">
    <location>
        <begin position="148"/>
        <end position="167"/>
    </location>
</feature>
<dbReference type="Pfam" id="PF04193">
    <property type="entry name" value="PQ-loop"/>
    <property type="match status" value="1"/>
</dbReference>
<proteinExistence type="predicted"/>
<keyword evidence="4 5" id="KW-0472">Membrane</keyword>
<dbReference type="Proteomes" id="UP001305647">
    <property type="component" value="Unassembled WGS sequence"/>
</dbReference>
<feature type="transmembrane region" description="Helical" evidence="5">
    <location>
        <begin position="110"/>
        <end position="133"/>
    </location>
</feature>
<evidence type="ECO:0000256" key="4">
    <source>
        <dbReference type="ARBA" id="ARBA00023136"/>
    </source>
</evidence>
<feature type="transmembrane region" description="Helical" evidence="5">
    <location>
        <begin position="40"/>
        <end position="63"/>
    </location>
</feature>
<keyword evidence="2 5" id="KW-0812">Transmembrane</keyword>
<comment type="subcellular location">
    <subcellularLocation>
        <location evidence="1">Membrane</location>
        <topology evidence="1">Multi-pass membrane protein</topology>
    </subcellularLocation>
</comment>
<dbReference type="InterPro" id="IPR006603">
    <property type="entry name" value="PQ-loop_rpt"/>
</dbReference>
<feature type="transmembrane region" description="Helical" evidence="5">
    <location>
        <begin position="83"/>
        <end position="103"/>
    </location>
</feature>
<evidence type="ECO:0000256" key="5">
    <source>
        <dbReference type="SAM" id="Phobius"/>
    </source>
</evidence>
<evidence type="ECO:0000313" key="7">
    <source>
        <dbReference type="Proteomes" id="UP001305647"/>
    </source>
</evidence>
<dbReference type="AlphaFoldDB" id="A0AAN6T1J6"/>
<dbReference type="EMBL" id="MU863639">
    <property type="protein sequence ID" value="KAK4100662.1"/>
    <property type="molecule type" value="Genomic_DNA"/>
</dbReference>
<name>A0AAN6T1J6_9PEZI</name>
<evidence type="ECO:0000256" key="3">
    <source>
        <dbReference type="ARBA" id="ARBA00022989"/>
    </source>
</evidence>
<feature type="transmembrane region" description="Helical" evidence="5">
    <location>
        <begin position="6"/>
        <end position="28"/>
    </location>
</feature>
<keyword evidence="7" id="KW-1185">Reference proteome</keyword>
<accession>A0AAN6T1J6</accession>
<protein>
    <submittedName>
        <fullName evidence="6">Uncharacterized protein</fullName>
    </submittedName>
</protein>
<evidence type="ECO:0000313" key="6">
    <source>
        <dbReference type="EMBL" id="KAK4100662.1"/>
    </source>
</evidence>
<organism evidence="6 7">
    <name type="scientific">Parathielavia hyrcaniae</name>
    <dbReference type="NCBI Taxonomy" id="113614"/>
    <lineage>
        <taxon>Eukaryota</taxon>
        <taxon>Fungi</taxon>
        <taxon>Dikarya</taxon>
        <taxon>Ascomycota</taxon>
        <taxon>Pezizomycotina</taxon>
        <taxon>Sordariomycetes</taxon>
        <taxon>Sordariomycetidae</taxon>
        <taxon>Sordariales</taxon>
        <taxon>Chaetomiaceae</taxon>
        <taxon>Parathielavia</taxon>
    </lineage>
</organism>